<feature type="domain" description="PWWP" evidence="2">
    <location>
        <begin position="8"/>
        <end position="59"/>
    </location>
</feature>
<dbReference type="CDD" id="cd05162">
    <property type="entry name" value="PWWP"/>
    <property type="match status" value="1"/>
</dbReference>
<comment type="caution">
    <text evidence="3">The sequence shown here is derived from an EMBL/GenBank/DDBJ whole genome shotgun (WGS) entry which is preliminary data.</text>
</comment>
<dbReference type="Proteomes" id="UP001194580">
    <property type="component" value="Unassembled WGS sequence"/>
</dbReference>
<evidence type="ECO:0000313" key="4">
    <source>
        <dbReference type="Proteomes" id="UP001194580"/>
    </source>
</evidence>
<dbReference type="Gene3D" id="2.30.30.140">
    <property type="match status" value="1"/>
</dbReference>
<dbReference type="AlphaFoldDB" id="A0AAD4DMC6"/>
<gene>
    <name evidence="3" type="ORF">BGZ95_006436</name>
</gene>
<name>A0AAD4DMC6_9FUNG</name>
<proteinExistence type="predicted"/>
<dbReference type="SMART" id="SM00293">
    <property type="entry name" value="PWWP"/>
    <property type="match status" value="1"/>
</dbReference>
<feature type="compositionally biased region" description="Basic and acidic residues" evidence="1">
    <location>
        <begin position="191"/>
        <end position="201"/>
    </location>
</feature>
<dbReference type="PANTHER" id="PTHR12550">
    <property type="entry name" value="HEPATOMA-DERIVED GROWTH FACTOR-RELATED"/>
    <property type="match status" value="1"/>
</dbReference>
<protein>
    <recommendedName>
        <fullName evidence="2">PWWP domain-containing protein</fullName>
    </recommendedName>
</protein>
<reference evidence="3" key="1">
    <citation type="journal article" date="2020" name="Fungal Divers.">
        <title>Resolving the Mortierellaceae phylogeny through synthesis of multi-gene phylogenetics and phylogenomics.</title>
        <authorList>
            <person name="Vandepol N."/>
            <person name="Liber J."/>
            <person name="Desiro A."/>
            <person name="Na H."/>
            <person name="Kennedy M."/>
            <person name="Barry K."/>
            <person name="Grigoriev I.V."/>
            <person name="Miller A.N."/>
            <person name="O'Donnell K."/>
            <person name="Stajich J.E."/>
            <person name="Bonito G."/>
        </authorList>
    </citation>
    <scope>NUCLEOTIDE SEQUENCE</scope>
    <source>
        <strain evidence="3">NRRL 28262</strain>
    </source>
</reference>
<dbReference type="PROSITE" id="PS50812">
    <property type="entry name" value="PWWP"/>
    <property type="match status" value="1"/>
</dbReference>
<organism evidence="3 4">
    <name type="scientific">Linnemannia exigua</name>
    <dbReference type="NCBI Taxonomy" id="604196"/>
    <lineage>
        <taxon>Eukaryota</taxon>
        <taxon>Fungi</taxon>
        <taxon>Fungi incertae sedis</taxon>
        <taxon>Mucoromycota</taxon>
        <taxon>Mortierellomycotina</taxon>
        <taxon>Mortierellomycetes</taxon>
        <taxon>Mortierellales</taxon>
        <taxon>Mortierellaceae</taxon>
        <taxon>Linnemannia</taxon>
    </lineage>
</organism>
<dbReference type="PANTHER" id="PTHR12550:SF70">
    <property type="entry name" value="JIL-1 ANCHORING AND STABILIZING PROTEIN, ISOFORM A"/>
    <property type="match status" value="1"/>
</dbReference>
<dbReference type="Gene3D" id="1.20.930.10">
    <property type="entry name" value="Conserved domain common to transcription factors TFIIS, elongin A, CRSP70"/>
    <property type="match status" value="1"/>
</dbReference>
<dbReference type="InterPro" id="IPR000313">
    <property type="entry name" value="PWWP_dom"/>
</dbReference>
<evidence type="ECO:0000256" key="1">
    <source>
        <dbReference type="SAM" id="MobiDB-lite"/>
    </source>
</evidence>
<accession>A0AAD4DMC6</accession>
<dbReference type="InterPro" id="IPR035441">
    <property type="entry name" value="TFIIS/LEDGF_dom_sf"/>
</dbReference>
<dbReference type="EMBL" id="JAAAIL010000003">
    <property type="protein sequence ID" value="KAG0281928.1"/>
    <property type="molecule type" value="Genomic_DNA"/>
</dbReference>
<sequence>MTDNPYPVGTTVFAKLKGFPWWPARIENEAELPINVSSKKPKQRPIWPVFFFDSYDYGWFGTTELKAFDPVAAEKARSSLRTASHLRNALSEALDPNLLASRLSEAALDDYDDDEEEEALEQEVAPARKKAAPKAKKAVKAEPAEKKRRASASDDQPAKGKPSKRAVPADDDDDEEEAPKTKKRAGAAGRGRVESDKRSVDDDISAADASNGRTRKSEEDAGDSGDHGRAKKKLRSGSPNERLLKLRHKLQKLLLVEGLSDEILVQNLERADPILAEVEAFEIDLHMLKETKIGRLMKKISALQFSRDPHQIVDRSVKLIKQYKSMMEKAMENGEAASPAEKVVETPVTAVTPVDKAAIAAQKPVGVEGVVSDGVKPQAPIVSSHILDVPPAPEAVVAAVAAIVGTNTHIPPAVTESKVTEVSTNTTTEVTTEVVDNAPTAP</sequence>
<dbReference type="SUPFAM" id="SSF63748">
    <property type="entry name" value="Tudor/PWWP/MBT"/>
    <property type="match status" value="1"/>
</dbReference>
<evidence type="ECO:0000259" key="2">
    <source>
        <dbReference type="PROSITE" id="PS50812"/>
    </source>
</evidence>
<dbReference type="SUPFAM" id="SSF47676">
    <property type="entry name" value="Conserved domain common to transcription factors TFIIS, elongin A, CRSP70"/>
    <property type="match status" value="1"/>
</dbReference>
<feature type="compositionally biased region" description="Basic and acidic residues" evidence="1">
    <location>
        <begin position="215"/>
        <end position="228"/>
    </location>
</feature>
<feature type="compositionally biased region" description="Basic residues" evidence="1">
    <location>
        <begin position="127"/>
        <end position="138"/>
    </location>
</feature>
<keyword evidence="4" id="KW-1185">Reference proteome</keyword>
<dbReference type="Pfam" id="PF00855">
    <property type="entry name" value="PWWP"/>
    <property type="match status" value="1"/>
</dbReference>
<evidence type="ECO:0000313" key="3">
    <source>
        <dbReference type="EMBL" id="KAG0281928.1"/>
    </source>
</evidence>
<feature type="compositionally biased region" description="Acidic residues" evidence="1">
    <location>
        <begin position="110"/>
        <end position="121"/>
    </location>
</feature>
<feature type="region of interest" description="Disordered" evidence="1">
    <location>
        <begin position="110"/>
        <end position="240"/>
    </location>
</feature>